<dbReference type="Pfam" id="PF00171">
    <property type="entry name" value="Aldedh"/>
    <property type="match status" value="1"/>
</dbReference>
<proteinExistence type="inferred from homology"/>
<accession>A0A5N6KB97</accession>
<dbReference type="InterPro" id="IPR016162">
    <property type="entry name" value="Ald_DH_N"/>
</dbReference>
<dbReference type="PANTHER" id="PTHR43720">
    <property type="entry name" value="2-AMINOMUCONIC SEMIALDEHYDE DEHYDROGENASE"/>
    <property type="match status" value="1"/>
</dbReference>
<dbReference type="Gene3D" id="3.40.309.10">
    <property type="entry name" value="Aldehyde Dehydrogenase, Chain A, domain 2"/>
    <property type="match status" value="1"/>
</dbReference>
<dbReference type="SUPFAM" id="SSF53720">
    <property type="entry name" value="ALDH-like"/>
    <property type="match status" value="1"/>
</dbReference>
<dbReference type="FunFam" id="3.40.309.10:FF:000012">
    <property type="entry name" value="Betaine aldehyde dehydrogenase"/>
    <property type="match status" value="1"/>
</dbReference>
<keyword evidence="2 6" id="KW-0560">Oxidoreductase</keyword>
<reference evidence="8 9" key="1">
    <citation type="submission" date="2019-06" db="EMBL/GenBank/DDBJ databases">
        <title>Genome Sequence of the Brown Rot Fungal Pathogen Monilinia laxa.</title>
        <authorList>
            <person name="De Miccolis Angelini R.M."/>
            <person name="Landi L."/>
            <person name="Abate D."/>
            <person name="Pollastro S."/>
            <person name="Romanazzi G."/>
            <person name="Faretra F."/>
        </authorList>
    </citation>
    <scope>NUCLEOTIDE SEQUENCE [LARGE SCALE GENOMIC DNA]</scope>
    <source>
        <strain evidence="8 9">Mlax316</strain>
    </source>
</reference>
<evidence type="ECO:0000256" key="3">
    <source>
        <dbReference type="ARBA" id="ARBA00023027"/>
    </source>
</evidence>
<dbReference type="Gene3D" id="3.40.605.10">
    <property type="entry name" value="Aldehyde Dehydrogenase, Chain A, domain 1"/>
    <property type="match status" value="1"/>
</dbReference>
<feature type="domain" description="Aldehyde dehydrogenase" evidence="7">
    <location>
        <begin position="85"/>
        <end position="543"/>
    </location>
</feature>
<evidence type="ECO:0000259" key="7">
    <source>
        <dbReference type="Pfam" id="PF00171"/>
    </source>
</evidence>
<dbReference type="Proteomes" id="UP000326757">
    <property type="component" value="Unassembled WGS sequence"/>
</dbReference>
<evidence type="ECO:0000256" key="2">
    <source>
        <dbReference type="ARBA" id="ARBA00023002"/>
    </source>
</evidence>
<protein>
    <recommendedName>
        <fullName evidence="4">aldehyde dehydrogenase (NAD(+))</fullName>
        <ecNumber evidence="4">1.2.1.3</ecNumber>
    </recommendedName>
</protein>
<dbReference type="InterPro" id="IPR029510">
    <property type="entry name" value="Ald_DH_CS_GLU"/>
</dbReference>
<comment type="caution">
    <text evidence="8">The sequence shown here is derived from an EMBL/GenBank/DDBJ whole genome shotgun (WGS) entry which is preliminary data.</text>
</comment>
<dbReference type="InterPro" id="IPR015590">
    <property type="entry name" value="Aldehyde_DH_dom"/>
</dbReference>
<evidence type="ECO:0000256" key="6">
    <source>
        <dbReference type="RuleBase" id="RU003345"/>
    </source>
</evidence>
<dbReference type="InterPro" id="IPR016163">
    <property type="entry name" value="Ald_DH_C"/>
</dbReference>
<gene>
    <name evidence="8" type="ORF">EYC80_000626</name>
</gene>
<feature type="active site" evidence="5">
    <location>
        <position position="322"/>
    </location>
</feature>
<evidence type="ECO:0000313" key="8">
    <source>
        <dbReference type="EMBL" id="KAB8300455.1"/>
    </source>
</evidence>
<dbReference type="PANTHER" id="PTHR43720:SF2">
    <property type="entry name" value="2-AMINOMUCONIC SEMIALDEHYDE DEHYDROGENASE"/>
    <property type="match status" value="1"/>
</dbReference>
<evidence type="ECO:0000256" key="5">
    <source>
        <dbReference type="PROSITE-ProRule" id="PRU10007"/>
    </source>
</evidence>
<evidence type="ECO:0000256" key="1">
    <source>
        <dbReference type="ARBA" id="ARBA00009986"/>
    </source>
</evidence>
<name>A0A5N6KB97_MONLA</name>
<evidence type="ECO:0000313" key="9">
    <source>
        <dbReference type="Proteomes" id="UP000326757"/>
    </source>
</evidence>
<sequence length="595" mass="65075">MFKVIPLQSYLRSTVYRRISSPLPNTAPRVKTEFSSRTSNLSLRPYHRSFSSSTFAKMSDLTVELTAPNGKKYIQPTGLFINNEWVKSSTGQKITSINPSDESEIASVCAASAEDVDTAVKAARAAMRNPEWRDLSPTDRGSLMIKLSSIIAEHTDILATIETWDNGKIYGDALADLAEVEAVFKYYGGYADKIHGQVIDTGIAKFAYTLKEPIGVCGQIIPWNYPLGMAAWKLGPALACGNAVVIKAAEQTPLSILYLANLIKEAGFPPGVVNVINGYGREAGAAIATHPNIDKVAFTGSTATGKEIMKMAAGTMKNITLETGGKSPLLVFEDADLDQAVKWAHFGIMSNQGQICTATSRILVQDSIFDQFVDAFKKQIKEVSVLGDPFAETTFQGPQVTKAQYERVLGYVQTGKDEGATLISGGEAFTKAHPSGKGFFVTPTVFTNVNPSMRIYREEIFGPFCVIASFKTEDEGIDMANDTTYGLGGAIFTTNLDRAHKLARRIESGTVWINSSQDSDFRIPFGGKKMSGIGRELGEEVVNCLWPMARYVLLRTALAAKVMHIWEDTNDYLNCILLNWPSFVFGFLYHSCHIS</sequence>
<evidence type="ECO:0000256" key="4">
    <source>
        <dbReference type="ARBA" id="ARBA00024226"/>
    </source>
</evidence>
<organism evidence="8 9">
    <name type="scientific">Monilinia laxa</name>
    <name type="common">Brown rot fungus</name>
    <name type="synonym">Sclerotinia laxa</name>
    <dbReference type="NCBI Taxonomy" id="61186"/>
    <lineage>
        <taxon>Eukaryota</taxon>
        <taxon>Fungi</taxon>
        <taxon>Dikarya</taxon>
        <taxon>Ascomycota</taxon>
        <taxon>Pezizomycotina</taxon>
        <taxon>Leotiomycetes</taxon>
        <taxon>Helotiales</taxon>
        <taxon>Sclerotiniaceae</taxon>
        <taxon>Monilinia</taxon>
    </lineage>
</organism>
<keyword evidence="3" id="KW-0520">NAD</keyword>
<dbReference type="EC" id="1.2.1.3" evidence="4"/>
<dbReference type="AlphaFoldDB" id="A0A5N6KB97"/>
<keyword evidence="9" id="KW-1185">Reference proteome</keyword>
<dbReference type="OrthoDB" id="310895at2759"/>
<dbReference type="PROSITE" id="PS00687">
    <property type="entry name" value="ALDEHYDE_DEHYDR_GLU"/>
    <property type="match status" value="1"/>
</dbReference>
<comment type="similarity">
    <text evidence="1 6">Belongs to the aldehyde dehydrogenase family.</text>
</comment>
<dbReference type="InterPro" id="IPR016161">
    <property type="entry name" value="Ald_DH/histidinol_DH"/>
</dbReference>
<dbReference type="EMBL" id="VIGI01000005">
    <property type="protein sequence ID" value="KAB8300455.1"/>
    <property type="molecule type" value="Genomic_DNA"/>
</dbReference>
<dbReference type="FunFam" id="3.40.605.10:FF:000050">
    <property type="entry name" value="Aldehyde dehydrogenase, mitochondrial"/>
    <property type="match status" value="1"/>
</dbReference>
<dbReference type="GO" id="GO:0006598">
    <property type="term" value="P:polyamine catabolic process"/>
    <property type="evidence" value="ECO:0007669"/>
    <property type="project" value="TreeGrafter"/>
</dbReference>
<dbReference type="GO" id="GO:0004029">
    <property type="term" value="F:aldehyde dehydrogenase (NAD+) activity"/>
    <property type="evidence" value="ECO:0007669"/>
    <property type="project" value="UniProtKB-EC"/>
</dbReference>